<dbReference type="InterPro" id="IPR013738">
    <property type="entry name" value="Beta_galactosidase_Trimer"/>
</dbReference>
<dbReference type="GO" id="GO:0005975">
    <property type="term" value="P:carbohydrate metabolic process"/>
    <property type="evidence" value="ECO:0007669"/>
    <property type="project" value="InterPro"/>
</dbReference>
<evidence type="ECO:0000256" key="7">
    <source>
        <dbReference type="ARBA" id="ARBA00023295"/>
    </source>
</evidence>
<dbReference type="GO" id="GO:0046872">
    <property type="term" value="F:metal ion binding"/>
    <property type="evidence" value="ECO:0007669"/>
    <property type="project" value="UniProtKB-KW"/>
</dbReference>
<organism evidence="10 11">
    <name type="scientific">Vallitalea guaymasensis</name>
    <dbReference type="NCBI Taxonomy" id="1185412"/>
    <lineage>
        <taxon>Bacteria</taxon>
        <taxon>Bacillati</taxon>
        <taxon>Bacillota</taxon>
        <taxon>Clostridia</taxon>
        <taxon>Lachnospirales</taxon>
        <taxon>Vallitaleaceae</taxon>
        <taxon>Vallitalea</taxon>
    </lineage>
</organism>
<dbReference type="PANTHER" id="PTHR36447">
    <property type="entry name" value="BETA-GALACTOSIDASE GANA"/>
    <property type="match status" value="1"/>
</dbReference>
<evidence type="ECO:0000256" key="1">
    <source>
        <dbReference type="ARBA" id="ARBA00001412"/>
    </source>
</evidence>
<dbReference type="Proteomes" id="UP000677305">
    <property type="component" value="Chromosome"/>
</dbReference>
<proteinExistence type="inferred from homology"/>
<dbReference type="RefSeq" id="WP_212691500.1">
    <property type="nucleotide sequence ID" value="NZ_CP058561.1"/>
</dbReference>
<evidence type="ECO:0000313" key="10">
    <source>
        <dbReference type="EMBL" id="QUH31505.1"/>
    </source>
</evidence>
<keyword evidence="6" id="KW-0862">Zinc</keyword>
<dbReference type="GO" id="GO:0009341">
    <property type="term" value="C:beta-galactosidase complex"/>
    <property type="evidence" value="ECO:0007669"/>
    <property type="project" value="InterPro"/>
</dbReference>
<dbReference type="Gene3D" id="3.40.50.880">
    <property type="match status" value="1"/>
</dbReference>
<dbReference type="Gene3D" id="3.20.20.80">
    <property type="entry name" value="Glycosidases"/>
    <property type="match status" value="1"/>
</dbReference>
<evidence type="ECO:0000256" key="6">
    <source>
        <dbReference type="ARBA" id="ARBA00022833"/>
    </source>
</evidence>
<dbReference type="KEGG" id="vgu:HYG85_22280"/>
<dbReference type="InterPro" id="IPR003476">
    <property type="entry name" value="Glyco_hydro_42"/>
</dbReference>
<keyword evidence="5" id="KW-0378">Hydrolase</keyword>
<dbReference type="AlphaFoldDB" id="A0A8J8MF67"/>
<keyword evidence="4" id="KW-0479">Metal-binding</keyword>
<dbReference type="InterPro" id="IPR017853">
    <property type="entry name" value="GH"/>
</dbReference>
<dbReference type="GO" id="GO:0004565">
    <property type="term" value="F:beta-galactosidase activity"/>
    <property type="evidence" value="ECO:0007669"/>
    <property type="project" value="UniProtKB-EC"/>
</dbReference>
<dbReference type="EC" id="3.2.1.23" evidence="3"/>
<dbReference type="EMBL" id="CP058561">
    <property type="protein sequence ID" value="QUH31505.1"/>
    <property type="molecule type" value="Genomic_DNA"/>
</dbReference>
<keyword evidence="7" id="KW-0326">Glycosidase</keyword>
<evidence type="ECO:0000256" key="2">
    <source>
        <dbReference type="ARBA" id="ARBA00005940"/>
    </source>
</evidence>
<dbReference type="InterPro" id="IPR029062">
    <property type="entry name" value="Class_I_gatase-like"/>
</dbReference>
<dbReference type="PANTHER" id="PTHR36447:SF2">
    <property type="entry name" value="BETA-GALACTOSIDASE YESZ"/>
    <property type="match status" value="1"/>
</dbReference>
<comment type="catalytic activity">
    <reaction evidence="1">
        <text>Hydrolysis of terminal non-reducing beta-D-galactose residues in beta-D-galactosides.</text>
        <dbReference type="EC" id="3.2.1.23"/>
    </reaction>
</comment>
<dbReference type="CDD" id="cd03143">
    <property type="entry name" value="A4_beta-galactosidase_middle_domain"/>
    <property type="match status" value="1"/>
</dbReference>
<evidence type="ECO:0000256" key="4">
    <source>
        <dbReference type="ARBA" id="ARBA00022723"/>
    </source>
</evidence>
<evidence type="ECO:0000313" key="11">
    <source>
        <dbReference type="Proteomes" id="UP000677305"/>
    </source>
</evidence>
<dbReference type="InterPro" id="IPR013529">
    <property type="entry name" value="Glyco_hydro_42_N"/>
</dbReference>
<protein>
    <recommendedName>
        <fullName evidence="3">beta-galactosidase</fullName>
        <ecNumber evidence="3">3.2.1.23</ecNumber>
    </recommendedName>
</protein>
<dbReference type="SUPFAM" id="SSF52317">
    <property type="entry name" value="Class I glutamine amidotransferase-like"/>
    <property type="match status" value="1"/>
</dbReference>
<dbReference type="Pfam" id="PF02449">
    <property type="entry name" value="Glyco_hydro_42"/>
    <property type="match status" value="1"/>
</dbReference>
<feature type="domain" description="Beta-galactosidase trimerisation" evidence="9">
    <location>
        <begin position="450"/>
        <end position="606"/>
    </location>
</feature>
<dbReference type="SUPFAM" id="SSF51445">
    <property type="entry name" value="(Trans)glycosidases"/>
    <property type="match status" value="1"/>
</dbReference>
<evidence type="ECO:0000256" key="3">
    <source>
        <dbReference type="ARBA" id="ARBA00012756"/>
    </source>
</evidence>
<name>A0A8J8MF67_9FIRM</name>
<reference evidence="10 11" key="1">
    <citation type="submission" date="2020-07" db="EMBL/GenBank/DDBJ databases">
        <title>Vallitalea guaymasensis genome.</title>
        <authorList>
            <person name="Postec A."/>
        </authorList>
    </citation>
    <scope>NUCLEOTIDE SEQUENCE [LARGE SCALE GENOMIC DNA]</scope>
    <source>
        <strain evidence="10 11">Ra1766G1</strain>
    </source>
</reference>
<keyword evidence="11" id="KW-1185">Reference proteome</keyword>
<gene>
    <name evidence="10" type="ORF">HYG85_22280</name>
</gene>
<dbReference type="Pfam" id="PF08532">
    <property type="entry name" value="Glyco_hydro_42M"/>
    <property type="match status" value="1"/>
</dbReference>
<sequence>MDRDDFIYAAGYYPLMHDKEDWDRDLKLMKDSGINMIRTAELFNTWDRIEPEKGKFNFEFLDEFFDLCLKYDIKILLGTGTASPPYWLHELYPDVNILNNHGEQYPNNVSYTWACIDNPGYISEVERYLTVLIDRYKDHEALYAYQIHNEVSFPFMPLKEGDIDIYCYCNHTKKNFRKWIENKYETLDNLNYAYRWGATNTCHTSWEQVEPPKTKPTSWSSVTRWLDFRLFWMDNFVKFISWQNDIIKKYDTKHLTTTNIFFLKSQDPLGVLTALDQFEMAKVVDIIGYDLYPGSGNKLEKKPEFASMFLDMAKSTSKPLGKDYWLLETESGPINGWVLGPSRNVKGFDLIRNVFEAVGHDAKLTLYQGWREWDFQPLHWGAIVDLDGGKTERTVAAKKIGTVLNEYGKSFVKSNNNKGEIGILISKENAIVLNGMGQEDFLIKALRGAYTTFWEKGYNVEFVNEDLVKDGYVNKYPVLYMPFMSVIDDELAKGLDKYVSQGGTLIGTARCGMLGQYGWYNHKIPCFDLSDVFGVEATEVEAGINPNVSYSMKNYTGYWHKEVLQINDKNVDILARFNDDKPAVTINNYGKGQAVYFATHPDVAYLGEKSNLLWDIIDDILLPKGLSPKISVDYTNRSVKEVDVHYLGNEKEEYLIITNYVNKKHSGFFINGEKYVRISMKTDRQYHRAIDIMTEETIDMQKENDCILLETKIIKDQVKIIKLT</sequence>
<evidence type="ECO:0000256" key="5">
    <source>
        <dbReference type="ARBA" id="ARBA00022801"/>
    </source>
</evidence>
<feature type="domain" description="Glycoside hydrolase family 42 N-terminal" evidence="8">
    <location>
        <begin position="12"/>
        <end position="399"/>
    </location>
</feature>
<evidence type="ECO:0000259" key="8">
    <source>
        <dbReference type="Pfam" id="PF02449"/>
    </source>
</evidence>
<accession>A0A8J8MF67</accession>
<comment type="similarity">
    <text evidence="2">Belongs to the glycosyl hydrolase 42 family.</text>
</comment>
<evidence type="ECO:0000259" key="9">
    <source>
        <dbReference type="Pfam" id="PF08532"/>
    </source>
</evidence>